<organism evidence="2 3">
    <name type="scientific">Acetobacter ascendens</name>
    <dbReference type="NCBI Taxonomy" id="481146"/>
    <lineage>
        <taxon>Bacteria</taxon>
        <taxon>Pseudomonadati</taxon>
        <taxon>Pseudomonadota</taxon>
        <taxon>Alphaproteobacteria</taxon>
        <taxon>Acetobacterales</taxon>
        <taxon>Acetobacteraceae</taxon>
        <taxon>Acetobacter</taxon>
    </lineage>
</organism>
<feature type="compositionally biased region" description="Low complexity" evidence="1">
    <location>
        <begin position="166"/>
        <end position="176"/>
    </location>
</feature>
<dbReference type="KEGG" id="aasc:A4S02_10650"/>
<feature type="region of interest" description="Disordered" evidence="1">
    <location>
        <begin position="1"/>
        <end position="24"/>
    </location>
</feature>
<reference evidence="3" key="1">
    <citation type="submission" date="2016-04" db="EMBL/GenBank/DDBJ databases">
        <authorList>
            <person name="Jeon C.O."/>
            <person name="Cho G.Y."/>
            <person name="Jeong H.I."/>
            <person name="Kim K.H."/>
        </authorList>
    </citation>
    <scope>NUCLEOTIDE SEQUENCE [LARGE SCALE GENOMIC DNA]</scope>
    <source>
        <strain evidence="3">LMG 1590</strain>
    </source>
</reference>
<keyword evidence="3" id="KW-1185">Reference proteome</keyword>
<dbReference type="Proteomes" id="UP000175973">
    <property type="component" value="Chromosome"/>
</dbReference>
<evidence type="ECO:0000313" key="2">
    <source>
        <dbReference type="EMBL" id="AOW47149.1"/>
    </source>
</evidence>
<dbReference type="EMBL" id="CP015164">
    <property type="protein sequence ID" value="AOW47149.1"/>
    <property type="molecule type" value="Genomic_DNA"/>
</dbReference>
<dbReference type="AlphaFoldDB" id="A0A1D8QXT3"/>
<dbReference type="GeneID" id="66351670"/>
<proteinExistence type="predicted"/>
<protein>
    <submittedName>
        <fullName evidence="2">Uncharacterized protein</fullName>
    </submittedName>
</protein>
<gene>
    <name evidence="2" type="ORF">A4S02_10650</name>
</gene>
<dbReference type="RefSeq" id="WP_070323753.1">
    <property type="nucleotide sequence ID" value="NZ_CP015164.1"/>
</dbReference>
<feature type="region of interest" description="Disordered" evidence="1">
    <location>
        <begin position="159"/>
        <end position="214"/>
    </location>
</feature>
<dbReference type="InterPro" id="IPR009636">
    <property type="entry name" value="SCAF"/>
</dbReference>
<sequence length="214" mass="22422">MSDNANPADAGNGGADPNTPRELARARADLVTVRNELKAAREDVDAVRAERDAAIKARDGFKGQLAQQKSDFEGKLAEAQQAVEASKTEAQTAVAQSKAQADQAVIRAEAKALATKLGAVSPDDVVRLIDLSEVKMGENGQIEGLDAVMDAAKESRGYLFTQPVEPGTKTGTTKTAPDPKPGKSEPFDARKATPEEVAAKAQAAGLNPKLFTPS</sequence>
<name>A0A1D8QXT3_9PROT</name>
<feature type="compositionally biased region" description="Low complexity" evidence="1">
    <location>
        <begin position="1"/>
        <end position="18"/>
    </location>
</feature>
<accession>A0A1D8QXT3</accession>
<dbReference type="Pfam" id="PF06810">
    <property type="entry name" value="Phage_scaffold"/>
    <property type="match status" value="1"/>
</dbReference>
<evidence type="ECO:0000256" key="1">
    <source>
        <dbReference type="SAM" id="MobiDB-lite"/>
    </source>
</evidence>
<feature type="compositionally biased region" description="Basic and acidic residues" evidence="1">
    <location>
        <begin position="180"/>
        <end position="198"/>
    </location>
</feature>
<evidence type="ECO:0000313" key="3">
    <source>
        <dbReference type="Proteomes" id="UP000175973"/>
    </source>
</evidence>